<proteinExistence type="predicted"/>
<comment type="caution">
    <text evidence="1">The sequence shown here is derived from an EMBL/GenBank/DDBJ whole genome shotgun (WGS) entry which is preliminary data.</text>
</comment>
<gene>
    <name evidence="1" type="ORF">FNL38_103133</name>
</gene>
<dbReference type="AlphaFoldDB" id="A0A652YR62"/>
<sequence>MLDALGQSLPVAVGLAIVSVPMAVVVLMLVTADARRSVAAFILGWVVGIGAVVALTIAFVDTAVPESETTRWASVVRIVLGLALFALAFRQWRSRPRGDAEATQPKWMSSVSSLSPLKSLGIALLSAANPKNAALAVAGGAAIAAGTYVVAEQAIAAVVFTIVASAAVAAPVVVNLVFGERAASMLDSAKSWMAANNAVMMTVILALLGAMVLGEGVSGLG</sequence>
<accession>A0A652YR62</accession>
<protein>
    <submittedName>
        <fullName evidence="1">Sap-like sulfolipid-1-addressing protein</fullName>
    </submittedName>
</protein>
<dbReference type="EMBL" id="VNIQ01000003">
    <property type="protein sequence ID" value="TYQ04783.1"/>
    <property type="molecule type" value="Genomic_DNA"/>
</dbReference>
<reference evidence="1" key="1">
    <citation type="submission" date="2019-07" db="EMBL/GenBank/DDBJ databases">
        <title>Genomic Encyclopedia of Type Strains, Phase IV (KMG-IV): sequencing the most valuable type-strain genomes for metagenomic binning, comparative biology and taxonomic classification.</title>
        <authorList>
            <person name="Goeker M."/>
        </authorList>
    </citation>
    <scope>NUCLEOTIDE SEQUENCE</scope>
    <source>
        <strain evidence="1">DSM 44596</strain>
    </source>
</reference>
<organism evidence="1">
    <name type="scientific">Nocardia globerula</name>
    <dbReference type="NCBI Taxonomy" id="1818"/>
    <lineage>
        <taxon>Bacteria</taxon>
        <taxon>Bacillati</taxon>
        <taxon>Actinomycetota</taxon>
        <taxon>Actinomycetes</taxon>
        <taxon>Mycobacteriales</taxon>
        <taxon>Nocardiaceae</taxon>
        <taxon>Nocardia</taxon>
    </lineage>
</organism>
<name>A0A652YR62_NOCGL</name>
<dbReference type="Pfam" id="PF11139">
    <property type="entry name" value="SfLAP"/>
    <property type="match status" value="1"/>
</dbReference>
<evidence type="ECO:0000313" key="1">
    <source>
        <dbReference type="EMBL" id="TYQ04783.1"/>
    </source>
</evidence>
<dbReference type="InterPro" id="IPR021315">
    <property type="entry name" value="Gap/Sap"/>
</dbReference>